<organism evidence="3 4">
    <name type="scientific">Acetatifactor muris</name>
    <dbReference type="NCBI Taxonomy" id="879566"/>
    <lineage>
        <taxon>Bacteria</taxon>
        <taxon>Bacillati</taxon>
        <taxon>Bacillota</taxon>
        <taxon>Clostridia</taxon>
        <taxon>Lachnospirales</taxon>
        <taxon>Lachnospiraceae</taxon>
        <taxon>Acetatifactor</taxon>
    </lineage>
</organism>
<accession>A0A2K4ZJR9</accession>
<feature type="domain" description="Sialate O-acetylesterase" evidence="2">
    <location>
        <begin position="121"/>
        <end position="346"/>
    </location>
</feature>
<evidence type="ECO:0000313" key="3">
    <source>
        <dbReference type="EMBL" id="SOY30710.1"/>
    </source>
</evidence>
<evidence type="ECO:0000313" key="4">
    <source>
        <dbReference type="Proteomes" id="UP000236311"/>
    </source>
</evidence>
<name>A0A2K4ZJR9_9FIRM</name>
<dbReference type="InterPro" id="IPR036514">
    <property type="entry name" value="SGNH_hydro_sf"/>
</dbReference>
<dbReference type="GO" id="GO:0016787">
    <property type="term" value="F:hydrolase activity"/>
    <property type="evidence" value="ECO:0007669"/>
    <property type="project" value="UniProtKB-KW"/>
</dbReference>
<dbReference type="RefSeq" id="WP_103240719.1">
    <property type="nucleotide sequence ID" value="NZ_CANRXC010000081.1"/>
</dbReference>
<dbReference type="PANTHER" id="PTHR31988">
    <property type="entry name" value="ESTERASE, PUTATIVE (DUF303)-RELATED"/>
    <property type="match status" value="1"/>
</dbReference>
<dbReference type="Proteomes" id="UP000236311">
    <property type="component" value="Unassembled WGS sequence"/>
</dbReference>
<dbReference type="InterPro" id="IPR005181">
    <property type="entry name" value="SASA"/>
</dbReference>
<dbReference type="EMBL" id="OFSM01000018">
    <property type="protein sequence ID" value="SOY30710.1"/>
    <property type="molecule type" value="Genomic_DNA"/>
</dbReference>
<proteinExistence type="predicted"/>
<dbReference type="OrthoDB" id="9795554at2"/>
<dbReference type="Pfam" id="PF03629">
    <property type="entry name" value="SASA"/>
    <property type="match status" value="1"/>
</dbReference>
<reference evidence="3 4" key="1">
    <citation type="submission" date="2018-01" db="EMBL/GenBank/DDBJ databases">
        <authorList>
            <person name="Gaut B.S."/>
            <person name="Morton B.R."/>
            <person name="Clegg M.T."/>
            <person name="Duvall M.R."/>
        </authorList>
    </citation>
    <scope>NUCLEOTIDE SEQUENCE [LARGE SCALE GENOMIC DNA]</scope>
    <source>
        <strain evidence="3">GP69</strain>
    </source>
</reference>
<dbReference type="Gene3D" id="3.40.50.1110">
    <property type="entry name" value="SGNH hydrolase"/>
    <property type="match status" value="1"/>
</dbReference>
<dbReference type="AlphaFoldDB" id="A0A2K4ZJR9"/>
<dbReference type="SUPFAM" id="SSF52266">
    <property type="entry name" value="SGNH hydrolase"/>
    <property type="match status" value="1"/>
</dbReference>
<sequence>MHGVNLISAPEDWEILQQEKGSAQVKLKGTYQVHPAAINVGVAQAVPMVRVMRESDNMTVIPWTMADVIDAGENFTGSFETVLRIPEGGLYRIETSLETRSTVPNLTWLYRGDCVLHLGVGDLFIIAGQSNSAGYGRDFCEDPSHICVHLFRNRGKWDLASHPMNESTFGGALPNEEMGIPGVSPYLTFGRTYYELTGRPVGLVQTSMGGSPISRWMPETGDLYQNMLNRIYMTGGKYAGVLWYQGCSDTEPEQAAQYLKHFRDYAEALRRDLGYEIPIFTMQLNRQINGINDVCWGMVRDAQRRAALEIPNVHVLSTTNLGLCDGIHNNAPSSVALGKKLAKQCVHVLAGGEEYEAPSLSTVQRVMEEEKKAMKLTGIWLKLCFDHVKNCLQIASGLGKDSGFTLEDSEGEVEILSIRANREDRNYVYLELAREAGRETFLSFAWQADPVKIPVIDEVTFLPPLSFYRYPILRKEQ</sequence>
<evidence type="ECO:0000259" key="2">
    <source>
        <dbReference type="Pfam" id="PF03629"/>
    </source>
</evidence>
<dbReference type="PANTHER" id="PTHR31988:SF19">
    <property type="entry name" value="9-O-ACETYL-N-ACETYLNEURAMINIC ACID DEACETYLASE-RELATED"/>
    <property type="match status" value="1"/>
</dbReference>
<evidence type="ECO:0000256" key="1">
    <source>
        <dbReference type="ARBA" id="ARBA00022801"/>
    </source>
</evidence>
<keyword evidence="1" id="KW-0378">Hydrolase</keyword>
<gene>
    <name evidence="3" type="ORF">AMURIS_03441</name>
</gene>
<keyword evidence="4" id="KW-1185">Reference proteome</keyword>
<dbReference type="InterPro" id="IPR052940">
    <property type="entry name" value="Carb_Esterase_6"/>
</dbReference>
<protein>
    <recommendedName>
        <fullName evidence="2">Sialate O-acetylesterase domain-containing protein</fullName>
    </recommendedName>
</protein>